<feature type="compositionally biased region" description="Polar residues" evidence="5">
    <location>
        <begin position="408"/>
        <end position="417"/>
    </location>
</feature>
<dbReference type="InterPro" id="IPR015798">
    <property type="entry name" value="Cu_amine_oxidase_C"/>
</dbReference>
<evidence type="ECO:0000256" key="1">
    <source>
        <dbReference type="ARBA" id="ARBA00001935"/>
    </source>
</evidence>
<evidence type="ECO:0000313" key="8">
    <source>
        <dbReference type="EMBL" id="AZZ52650.1"/>
    </source>
</evidence>
<name>A0A3Q9UT89_9MICO</name>
<proteinExistence type="inferred from homology"/>
<dbReference type="GO" id="GO:0008131">
    <property type="term" value="F:primary methylamine oxidase activity"/>
    <property type="evidence" value="ECO:0007669"/>
    <property type="project" value="InterPro"/>
</dbReference>
<keyword evidence="4" id="KW-0186">Copper</keyword>
<dbReference type="PROSITE" id="PS51257">
    <property type="entry name" value="PROKAR_LIPOPROTEIN"/>
    <property type="match status" value="1"/>
</dbReference>
<feature type="domain" description="Copper amine oxidase catalytic" evidence="7">
    <location>
        <begin position="163"/>
        <end position="397"/>
    </location>
</feature>
<dbReference type="Proteomes" id="UP000285317">
    <property type="component" value="Chromosome"/>
</dbReference>
<keyword evidence="4" id="KW-0560">Oxidoreductase</keyword>
<dbReference type="InterPro" id="IPR000269">
    <property type="entry name" value="Cu_amine_oxidase"/>
</dbReference>
<dbReference type="EMBL" id="CP028137">
    <property type="protein sequence ID" value="AZZ52650.1"/>
    <property type="molecule type" value="Genomic_DNA"/>
</dbReference>
<comment type="cofactor">
    <cofactor evidence="1">
        <name>Cu cation</name>
        <dbReference type="ChEBI" id="CHEBI:23378"/>
    </cofactor>
</comment>
<dbReference type="SUPFAM" id="SSF49998">
    <property type="entry name" value="Amine oxidase catalytic domain"/>
    <property type="match status" value="1"/>
</dbReference>
<comment type="subunit">
    <text evidence="2">Homodimer.</text>
</comment>
<comment type="similarity">
    <text evidence="4">Belongs to the copper/topaquinone oxidase family.</text>
</comment>
<evidence type="ECO:0000256" key="5">
    <source>
        <dbReference type="SAM" id="MobiDB-lite"/>
    </source>
</evidence>
<evidence type="ECO:0000313" key="9">
    <source>
        <dbReference type="Proteomes" id="UP000285317"/>
    </source>
</evidence>
<gene>
    <name evidence="8" type="ORF">C1I64_11765</name>
</gene>
<comment type="PTM">
    <text evidence="3 4">Topaquinone (TPQ) is generated by copper-dependent autoxidation of a specific tyrosyl residue.</text>
</comment>
<dbReference type="Gene3D" id="2.70.98.20">
    <property type="entry name" value="Copper amine oxidase, catalytic domain"/>
    <property type="match status" value="1"/>
</dbReference>
<dbReference type="GO" id="GO:0048038">
    <property type="term" value="F:quinone binding"/>
    <property type="evidence" value="ECO:0007669"/>
    <property type="project" value="InterPro"/>
</dbReference>
<reference evidence="9" key="1">
    <citation type="submission" date="2018-03" db="EMBL/GenBank/DDBJ databases">
        <title>Bacteriophage NCPPB3778 and a type I-E CRISPR drive the evolution of the US Biological Select Agent, Rathayibacter toxicus.</title>
        <authorList>
            <person name="Davis E.W.II."/>
            <person name="Tabima J.F."/>
            <person name="Weisberg A.J."/>
            <person name="Dantas Lopes L."/>
            <person name="Wiseman M.S."/>
            <person name="Wiseman M.S."/>
            <person name="Pupko T."/>
            <person name="Belcher M.S."/>
            <person name="Sechler A.J."/>
            <person name="Tancos M.A."/>
            <person name="Schroeder B.K."/>
            <person name="Murray T.D."/>
            <person name="Luster D.G."/>
            <person name="Schneider W.L."/>
            <person name="Rogers E."/>
            <person name="Andreote F.D."/>
            <person name="Grunwald N.J."/>
            <person name="Putnam M.L."/>
            <person name="Chang J.H."/>
        </authorList>
    </citation>
    <scope>NUCLEOTIDE SEQUENCE [LARGE SCALE GENOMIC DNA]</scope>
    <source>
        <strain evidence="9">DSM 15932</strain>
    </source>
</reference>
<evidence type="ECO:0000256" key="2">
    <source>
        <dbReference type="ARBA" id="ARBA00011738"/>
    </source>
</evidence>
<keyword evidence="4" id="KW-0479">Metal-binding</keyword>
<dbReference type="GO" id="GO:0005507">
    <property type="term" value="F:copper ion binding"/>
    <property type="evidence" value="ECO:0007669"/>
    <property type="project" value="InterPro"/>
</dbReference>
<evidence type="ECO:0000256" key="6">
    <source>
        <dbReference type="SAM" id="SignalP"/>
    </source>
</evidence>
<keyword evidence="6" id="KW-0732">Signal</keyword>
<feature type="region of interest" description="Disordered" evidence="5">
    <location>
        <begin position="388"/>
        <end position="417"/>
    </location>
</feature>
<feature type="modified residue" description="2',4',5'-topaquinone" evidence="3">
    <location>
        <position position="180"/>
    </location>
</feature>
<protein>
    <recommendedName>
        <fullName evidence="4">Amine oxidase</fullName>
        <ecNumber evidence="4">1.4.3.-</ecNumber>
    </recommendedName>
</protein>
<dbReference type="PANTHER" id="PTHR10638:SF86">
    <property type="entry name" value="COPPER AMINE OXIDASE 1-RELATED"/>
    <property type="match status" value="1"/>
</dbReference>
<feature type="chain" id="PRO_5038348194" description="Amine oxidase" evidence="6">
    <location>
        <begin position="31"/>
        <end position="417"/>
    </location>
</feature>
<dbReference type="AlphaFoldDB" id="A0A3Q9UT89"/>
<evidence type="ECO:0000256" key="4">
    <source>
        <dbReference type="RuleBase" id="RU000672"/>
    </source>
</evidence>
<evidence type="ECO:0000256" key="3">
    <source>
        <dbReference type="PIRSR" id="PIRSR600269-51"/>
    </source>
</evidence>
<keyword evidence="3 4" id="KW-0801">TPQ</keyword>
<organism evidence="8 9">
    <name type="scientific">Rathayibacter festucae DSM 15932</name>
    <dbReference type="NCBI Taxonomy" id="1328866"/>
    <lineage>
        <taxon>Bacteria</taxon>
        <taxon>Bacillati</taxon>
        <taxon>Actinomycetota</taxon>
        <taxon>Actinomycetes</taxon>
        <taxon>Micrococcales</taxon>
        <taxon>Microbacteriaceae</taxon>
        <taxon>Rathayibacter</taxon>
    </lineage>
</organism>
<feature type="signal peptide" evidence="6">
    <location>
        <begin position="1"/>
        <end position="30"/>
    </location>
</feature>
<dbReference type="KEGG" id="rfs:C1I64_11765"/>
<dbReference type="EC" id="1.4.3.-" evidence="4"/>
<dbReference type="GO" id="GO:0009308">
    <property type="term" value="P:amine metabolic process"/>
    <property type="evidence" value="ECO:0007669"/>
    <property type="project" value="UniProtKB-UniRule"/>
</dbReference>
<comment type="cofactor">
    <cofactor evidence="4">
        <name>Cu cation</name>
        <dbReference type="ChEBI" id="CHEBI:23378"/>
    </cofactor>
    <text evidence="4">Contains 1 topaquinone per subunit.</text>
</comment>
<sequence>MTAGKWQCHRGFILGAAALALLTGCLPSHVADIDADVFGSTCGAGSHALTRTFDAGSQWSLCWADEPMVGLTLSRVEFTAPDADRHTVLAEAALAQIHVPYDDGEHGQLDMPAFGSHTVDLRPSDCPDGEIESNGRPLLCATLIRDNLRYAWSDDSFDSGNHSQPGQCLDLFTMTPVDWYTYVNRWTLCDDGSMRPSVGAGGRLAPSFLGDDTNSVPLGEGVKDKRLAHFHNIFWRVQFDLGSPTSLRLDEISYSMQGSKVTTTASPIRVETATRSSLRHSWRLTNEKVLNSDAHAVGYDIDLQNRDSYQSVPGAEYAEHDLIVTQNRPCELLAAGNTTPHCGRSLIDYVNEEQLTEPILWLQSSFHHLPRDEDQPVMNEHWQGLSFTPRGLSAENPLTSEGHEASDSLASSPDQTG</sequence>
<dbReference type="PANTHER" id="PTHR10638">
    <property type="entry name" value="COPPER AMINE OXIDASE"/>
    <property type="match status" value="1"/>
</dbReference>
<dbReference type="InterPro" id="IPR036460">
    <property type="entry name" value="Cu_amine_oxidase_C_sf"/>
</dbReference>
<dbReference type="Pfam" id="PF01179">
    <property type="entry name" value="Cu_amine_oxid"/>
    <property type="match status" value="1"/>
</dbReference>
<accession>A0A3Q9UT89</accession>
<evidence type="ECO:0000259" key="7">
    <source>
        <dbReference type="Pfam" id="PF01179"/>
    </source>
</evidence>